<reference evidence="1" key="1">
    <citation type="submission" date="2020-02" db="EMBL/GenBank/DDBJ databases">
        <authorList>
            <person name="Meier V. D."/>
        </authorList>
    </citation>
    <scope>NUCLEOTIDE SEQUENCE</scope>
    <source>
        <strain evidence="1">AVDCRST_MAG31</strain>
    </source>
</reference>
<dbReference type="AlphaFoldDB" id="A0A6J4SH18"/>
<protein>
    <recommendedName>
        <fullName evidence="2">Phage tail assembly chaperone</fullName>
    </recommendedName>
</protein>
<sequence>MTFAQAATRCWSAAATVLGWRPAEFWQATPAELLASLTVHEAAVDPVAAELLDELRQRFPD</sequence>
<evidence type="ECO:0000313" key="1">
    <source>
        <dbReference type="EMBL" id="CAA9498284.1"/>
    </source>
</evidence>
<evidence type="ECO:0008006" key="2">
    <source>
        <dbReference type="Google" id="ProtNLM"/>
    </source>
</evidence>
<accession>A0A6J4SH18</accession>
<dbReference type="InterPro" id="IPR019056">
    <property type="entry name" value="Phage_TAC_6"/>
</dbReference>
<dbReference type="RefSeq" id="WP_294167496.1">
    <property type="nucleotide sequence ID" value="NZ_CADCWA010000011.1"/>
</dbReference>
<dbReference type="EMBL" id="CADCWA010000011">
    <property type="protein sequence ID" value="CAA9498284.1"/>
    <property type="molecule type" value="Genomic_DNA"/>
</dbReference>
<dbReference type="Pfam" id="PF09550">
    <property type="entry name" value="Phage_TAC_6"/>
    <property type="match status" value="1"/>
</dbReference>
<gene>
    <name evidence="1" type="ORF">AVDCRST_MAG31-212</name>
</gene>
<proteinExistence type="predicted"/>
<organism evidence="1">
    <name type="scientific">uncultured Sphingomonas sp</name>
    <dbReference type="NCBI Taxonomy" id="158754"/>
    <lineage>
        <taxon>Bacteria</taxon>
        <taxon>Pseudomonadati</taxon>
        <taxon>Pseudomonadota</taxon>
        <taxon>Alphaproteobacteria</taxon>
        <taxon>Sphingomonadales</taxon>
        <taxon>Sphingomonadaceae</taxon>
        <taxon>Sphingomonas</taxon>
        <taxon>environmental samples</taxon>
    </lineage>
</organism>
<name>A0A6J4SH18_9SPHN</name>